<dbReference type="Proteomes" id="UP001642360">
    <property type="component" value="Unassembled WGS sequence"/>
</dbReference>
<evidence type="ECO:0000313" key="4">
    <source>
        <dbReference type="EMBL" id="CAK9167523.1"/>
    </source>
</evidence>
<accession>A0ABC8SE03</accession>
<dbReference type="EMBL" id="CAUOFW020004851">
    <property type="protein sequence ID" value="CAK9167523.1"/>
    <property type="molecule type" value="Genomic_DNA"/>
</dbReference>
<evidence type="ECO:0000313" key="3">
    <source>
        <dbReference type="EMBL" id="CAK9155421.1"/>
    </source>
</evidence>
<proteinExistence type="predicted"/>
<feature type="region of interest" description="Disordered" evidence="1">
    <location>
        <begin position="210"/>
        <end position="245"/>
    </location>
</feature>
<protein>
    <recommendedName>
        <fullName evidence="2">CUE domain-containing protein</fullName>
    </recommendedName>
</protein>
<dbReference type="EMBL" id="CAUOFW020002702">
    <property type="protein sequence ID" value="CAK9155421.1"/>
    <property type="molecule type" value="Genomic_DNA"/>
</dbReference>
<dbReference type="SUPFAM" id="SSF46934">
    <property type="entry name" value="UBA-like"/>
    <property type="match status" value="1"/>
</dbReference>
<feature type="compositionally biased region" description="Acidic residues" evidence="1">
    <location>
        <begin position="305"/>
        <end position="315"/>
    </location>
</feature>
<feature type="region of interest" description="Disordered" evidence="1">
    <location>
        <begin position="140"/>
        <end position="168"/>
    </location>
</feature>
<dbReference type="InterPro" id="IPR003892">
    <property type="entry name" value="CUE"/>
</dbReference>
<dbReference type="PANTHER" id="PTHR21494:SF0">
    <property type="entry name" value="ACTIVATING SIGNAL COINTEGRATOR 1 COMPLEX SUBUNIT 2"/>
    <property type="match status" value="1"/>
</dbReference>
<sequence>MDDEQFQFLSGIMIHPLAGKVKELPYTPMSATSDRLQMDEDSAIVESKISQIKDIFPDHGKGFLTACLEIYNQNPEEVIQRILEGTLHEDLQTLDTSLEKIPPPKTASSLSRYDKGKGKLMEPTTVPSTIMVPLAGEEQAEGPSFSSSSSAGRYVRKASTDMPDSETLDCRDEKNLAKTAFLISQLEYEDEYDDSFDDLGLSVGDSGLEETESLGEKLNLNRERSRETYTGSPAPNASNSKWNSRKTPQFYVKDGKNYSYKVEGSVAVANYNEASLVNEAQKELIHGLGRGGNLPLGAIKRLTETNEEQDEEADVNEMGGRGNPGATRGRGRRGGASNHHRKDRALRKQISGFSGR</sequence>
<feature type="domain" description="CUE" evidence="2">
    <location>
        <begin position="44"/>
        <end position="87"/>
    </location>
</feature>
<keyword evidence="5" id="KW-1185">Reference proteome</keyword>
<name>A0ABC8SE03_9AQUA</name>
<dbReference type="Gene3D" id="1.10.8.10">
    <property type="entry name" value="DNA helicase RuvA subunit, C-terminal domain"/>
    <property type="match status" value="1"/>
</dbReference>
<feature type="region of interest" description="Disordered" evidence="1">
    <location>
        <begin position="305"/>
        <end position="356"/>
    </location>
</feature>
<dbReference type="InterPro" id="IPR052586">
    <property type="entry name" value="ASCC2"/>
</dbReference>
<gene>
    <name evidence="3" type="ORF">ILEXP_LOCUS23829</name>
    <name evidence="4" type="ORF">ILEXP_LOCUS36799</name>
</gene>
<dbReference type="CDD" id="cd14364">
    <property type="entry name" value="CUE_ASCC2"/>
    <property type="match status" value="1"/>
</dbReference>
<comment type="caution">
    <text evidence="3">The sequence shown here is derived from an EMBL/GenBank/DDBJ whole genome shotgun (WGS) entry which is preliminary data.</text>
</comment>
<evidence type="ECO:0000259" key="2">
    <source>
        <dbReference type="PROSITE" id="PS51140"/>
    </source>
</evidence>
<dbReference type="InterPro" id="IPR009060">
    <property type="entry name" value="UBA-like_sf"/>
</dbReference>
<dbReference type="InterPro" id="IPR041800">
    <property type="entry name" value="ASCC2_CUE"/>
</dbReference>
<evidence type="ECO:0000313" key="5">
    <source>
        <dbReference type="Proteomes" id="UP001642360"/>
    </source>
</evidence>
<organism evidence="3 5">
    <name type="scientific">Ilex paraguariensis</name>
    <name type="common">yerba mate</name>
    <dbReference type="NCBI Taxonomy" id="185542"/>
    <lineage>
        <taxon>Eukaryota</taxon>
        <taxon>Viridiplantae</taxon>
        <taxon>Streptophyta</taxon>
        <taxon>Embryophyta</taxon>
        <taxon>Tracheophyta</taxon>
        <taxon>Spermatophyta</taxon>
        <taxon>Magnoliopsida</taxon>
        <taxon>eudicotyledons</taxon>
        <taxon>Gunneridae</taxon>
        <taxon>Pentapetalae</taxon>
        <taxon>asterids</taxon>
        <taxon>campanulids</taxon>
        <taxon>Aquifoliales</taxon>
        <taxon>Aquifoliaceae</taxon>
        <taxon>Ilex</taxon>
    </lineage>
</organism>
<evidence type="ECO:0000256" key="1">
    <source>
        <dbReference type="SAM" id="MobiDB-lite"/>
    </source>
</evidence>
<dbReference type="PANTHER" id="PTHR21494">
    <property type="entry name" value="ACTIVATING SIGNAL COINTEGRATOR 1 COMPLEX SUBUNIT 2 ASC-1 COMPLEX SUBUNIT P100"/>
    <property type="match status" value="1"/>
</dbReference>
<feature type="region of interest" description="Disordered" evidence="1">
    <location>
        <begin position="98"/>
        <end position="122"/>
    </location>
</feature>
<dbReference type="Pfam" id="PF02845">
    <property type="entry name" value="CUE"/>
    <property type="match status" value="1"/>
</dbReference>
<feature type="compositionally biased region" description="Polar residues" evidence="1">
    <location>
        <begin position="228"/>
        <end position="245"/>
    </location>
</feature>
<feature type="compositionally biased region" description="Basic residues" evidence="1">
    <location>
        <begin position="329"/>
        <end position="347"/>
    </location>
</feature>
<reference evidence="3 5" key="1">
    <citation type="submission" date="2024-02" db="EMBL/GenBank/DDBJ databases">
        <authorList>
            <person name="Vignale AGUSTIN F."/>
            <person name="Sosa J E."/>
            <person name="Modenutti C."/>
        </authorList>
    </citation>
    <scope>NUCLEOTIDE SEQUENCE [LARGE SCALE GENOMIC DNA]</scope>
</reference>
<dbReference type="PROSITE" id="PS51140">
    <property type="entry name" value="CUE"/>
    <property type="match status" value="1"/>
</dbReference>
<dbReference type="AlphaFoldDB" id="A0ABC8SE03"/>
<dbReference type="SMART" id="SM00546">
    <property type="entry name" value="CUE"/>
    <property type="match status" value="1"/>
</dbReference>